<dbReference type="HOGENOM" id="CLU_1033129_0_0_7"/>
<sequence length="278" mass="32031">MAIKCPQCNLDVSDLLPIEPQLRERISELDPEFRLPDEICRSCMSSLRKKAFGPGGILMAQERANSERKGKLWQSRIALVKKGHSLMANNMYSEAAMTYEKYLRLLEIVFDCKTGQLTPEALKEAAKTAELTVIAGVYWDLLRIYDSSEKYTDRQKHSAVQLAKFINYTPVFPDIMKKAEAFLKQAKHPDIVKIFMTNAKKQRARCFIATSAFQTPTAIEVQFLRLYRDQNLKSSFFGRKFIFAYYKTSPTIARFLDRNTWLKPSVRAVLRFVIKCVS</sequence>
<dbReference type="RefSeq" id="WP_015468849.1">
    <property type="nucleotide sequence ID" value="NC_020813.1"/>
</dbReference>
<dbReference type="KEGG" id="bex:A11Q_139"/>
<dbReference type="InterPro" id="IPR049886">
    <property type="entry name" value="CFI_box_CTERM_dom"/>
</dbReference>
<accession>M4VMP8</accession>
<dbReference type="eggNOG" id="ENOG50339XT">
    <property type="taxonomic scope" value="Bacteria"/>
</dbReference>
<reference evidence="1 2" key="1">
    <citation type="journal article" date="2013" name="ISME J.">
        <title>By their genes ye shall know them: genomic signatures of predatory bacteria.</title>
        <authorList>
            <person name="Pasternak Z."/>
            <person name="Pietrokovski S."/>
            <person name="Rotem O."/>
            <person name="Gophna U."/>
            <person name="Lurie-Weinberger M.N."/>
            <person name="Jurkevitch E."/>
        </authorList>
    </citation>
    <scope>NUCLEOTIDE SEQUENCE [LARGE SCALE GENOMIC DNA]</scope>
    <source>
        <strain evidence="1 2">JSS</strain>
    </source>
</reference>
<dbReference type="NCBIfam" id="NF041770">
    <property type="entry name" value="CFI_box_CTERM"/>
    <property type="match status" value="1"/>
</dbReference>
<dbReference type="EMBL" id="CP003537">
    <property type="protein sequence ID" value="AGH94359.1"/>
    <property type="molecule type" value="Genomic_DNA"/>
</dbReference>
<organism evidence="1 2">
    <name type="scientific">Pseudobdellovibrio exovorus JSS</name>
    <dbReference type="NCBI Taxonomy" id="1184267"/>
    <lineage>
        <taxon>Bacteria</taxon>
        <taxon>Pseudomonadati</taxon>
        <taxon>Bdellovibrionota</taxon>
        <taxon>Bdellovibrionia</taxon>
        <taxon>Bdellovibrionales</taxon>
        <taxon>Pseudobdellovibrionaceae</taxon>
        <taxon>Pseudobdellovibrio</taxon>
    </lineage>
</organism>
<dbReference type="STRING" id="1184267.A11Q_139"/>
<name>M4VMP8_9BACT</name>
<dbReference type="Proteomes" id="UP000012040">
    <property type="component" value="Chromosome"/>
</dbReference>
<dbReference type="AlphaFoldDB" id="M4VMP8"/>
<keyword evidence="2" id="KW-1185">Reference proteome</keyword>
<evidence type="ECO:0000313" key="2">
    <source>
        <dbReference type="Proteomes" id="UP000012040"/>
    </source>
</evidence>
<evidence type="ECO:0000313" key="1">
    <source>
        <dbReference type="EMBL" id="AGH94359.1"/>
    </source>
</evidence>
<dbReference type="OrthoDB" id="5290555at2"/>
<gene>
    <name evidence="1" type="ORF">A11Q_139</name>
</gene>
<dbReference type="PATRIC" id="fig|1184267.3.peg.141"/>
<protein>
    <submittedName>
        <fullName evidence="1">Uncharacterized protein</fullName>
    </submittedName>
</protein>
<proteinExistence type="predicted"/>